<evidence type="ECO:0000256" key="4">
    <source>
        <dbReference type="PROSITE-ProRule" id="PRU00510"/>
    </source>
</evidence>
<dbReference type="EMBL" id="JAVKGS010000001">
    <property type="protein sequence ID" value="MDR5691555.1"/>
    <property type="molecule type" value="Genomic_DNA"/>
</dbReference>
<organism evidence="7 8">
    <name type="scientific">Agromyces indicus</name>
    <dbReference type="NCBI Taxonomy" id="758919"/>
    <lineage>
        <taxon>Bacteria</taxon>
        <taxon>Bacillati</taxon>
        <taxon>Actinomycetota</taxon>
        <taxon>Actinomycetes</taxon>
        <taxon>Micrococcales</taxon>
        <taxon>Microbacteriaceae</taxon>
        <taxon>Agromyces</taxon>
    </lineage>
</organism>
<proteinExistence type="predicted"/>
<feature type="zinc finger region" description="dksA C4-type" evidence="4">
    <location>
        <begin position="102"/>
        <end position="126"/>
    </location>
</feature>
<sequence length="131" mass="14610">MHDDGGGHVTGIRSAEQLERFRELLLAERREAEERLAEQSEGITAVREARSDGSVDDEHDPDGPTMSQEWSQRTAVLHDVEHELVDVKRALARIDDGTYGVCEKCGQKISVARLEARPTATLCIDCARKVR</sequence>
<dbReference type="InterPro" id="IPR020458">
    <property type="entry name" value="Znf_DskA_TraR_CS"/>
</dbReference>
<dbReference type="PRINTS" id="PR00618">
    <property type="entry name" value="DKSAZNFINGER"/>
</dbReference>
<dbReference type="InterPro" id="IPR000962">
    <property type="entry name" value="Znf_DskA_TraR"/>
</dbReference>
<dbReference type="PANTHER" id="PTHR33823:SF4">
    <property type="entry name" value="GENERAL STRESS PROTEIN 16O"/>
    <property type="match status" value="1"/>
</dbReference>
<evidence type="ECO:0000259" key="6">
    <source>
        <dbReference type="Pfam" id="PF01258"/>
    </source>
</evidence>
<dbReference type="InterPro" id="IPR020460">
    <property type="entry name" value="Znf_C4-type_bac"/>
</dbReference>
<reference evidence="8" key="1">
    <citation type="submission" date="2023-07" db="EMBL/GenBank/DDBJ databases">
        <title>Description of three actinobacteria isolated from air of manufacturing shop in a pharmaceutical factory.</title>
        <authorList>
            <person name="Zhang D.-F."/>
        </authorList>
    </citation>
    <scope>NUCLEOTIDE SEQUENCE [LARGE SCALE GENOMIC DNA]</scope>
    <source>
        <strain evidence="8">CCTCC AB 2011122</strain>
    </source>
</reference>
<feature type="domain" description="Zinc finger DksA/TraR C4-type" evidence="6">
    <location>
        <begin position="97"/>
        <end position="129"/>
    </location>
</feature>
<dbReference type="PROSITE" id="PS51128">
    <property type="entry name" value="ZF_DKSA_2"/>
    <property type="match status" value="1"/>
</dbReference>
<keyword evidence="8" id="KW-1185">Reference proteome</keyword>
<dbReference type="InterPro" id="IPR037187">
    <property type="entry name" value="DnaK_N"/>
</dbReference>
<keyword evidence="2" id="KW-0863">Zinc-finger</keyword>
<keyword evidence="3" id="KW-0862">Zinc</keyword>
<dbReference type="SUPFAM" id="SSF57716">
    <property type="entry name" value="Glucocorticoid receptor-like (DNA-binding domain)"/>
    <property type="match status" value="1"/>
</dbReference>
<dbReference type="PROSITE" id="PS01102">
    <property type="entry name" value="ZF_DKSA_1"/>
    <property type="match status" value="1"/>
</dbReference>
<dbReference type="Proteomes" id="UP001260072">
    <property type="component" value="Unassembled WGS sequence"/>
</dbReference>
<dbReference type="RefSeq" id="WP_310520163.1">
    <property type="nucleotide sequence ID" value="NZ_BAABBS010000003.1"/>
</dbReference>
<evidence type="ECO:0000256" key="5">
    <source>
        <dbReference type="SAM" id="MobiDB-lite"/>
    </source>
</evidence>
<evidence type="ECO:0000313" key="7">
    <source>
        <dbReference type="EMBL" id="MDR5691555.1"/>
    </source>
</evidence>
<dbReference type="Pfam" id="PF01258">
    <property type="entry name" value="zf-dskA_traR"/>
    <property type="match status" value="1"/>
</dbReference>
<feature type="region of interest" description="Disordered" evidence="5">
    <location>
        <begin position="33"/>
        <end position="71"/>
    </location>
</feature>
<protein>
    <submittedName>
        <fullName evidence="7">TraR/DksA C4-type zinc finger protein</fullName>
    </submittedName>
</protein>
<name>A0ABU1FIH9_9MICO</name>
<gene>
    <name evidence="7" type="ORF">RH861_05695</name>
</gene>
<dbReference type="Gene3D" id="1.20.120.910">
    <property type="entry name" value="DksA, coiled-coil domain"/>
    <property type="match status" value="1"/>
</dbReference>
<evidence type="ECO:0000256" key="3">
    <source>
        <dbReference type="ARBA" id="ARBA00022833"/>
    </source>
</evidence>
<comment type="caution">
    <text evidence="7">The sequence shown here is derived from an EMBL/GenBank/DDBJ whole genome shotgun (WGS) entry which is preliminary data.</text>
</comment>
<accession>A0ABU1FIH9</accession>
<evidence type="ECO:0000313" key="8">
    <source>
        <dbReference type="Proteomes" id="UP001260072"/>
    </source>
</evidence>
<evidence type="ECO:0000256" key="1">
    <source>
        <dbReference type="ARBA" id="ARBA00022723"/>
    </source>
</evidence>
<keyword evidence="1" id="KW-0479">Metal-binding</keyword>
<dbReference type="SUPFAM" id="SSF109635">
    <property type="entry name" value="DnaK suppressor protein DksA, alpha-hairpin domain"/>
    <property type="match status" value="1"/>
</dbReference>
<dbReference type="PANTHER" id="PTHR33823">
    <property type="entry name" value="RNA POLYMERASE-BINDING TRANSCRIPTION FACTOR DKSA-RELATED"/>
    <property type="match status" value="1"/>
</dbReference>
<evidence type="ECO:0000256" key="2">
    <source>
        <dbReference type="ARBA" id="ARBA00022771"/>
    </source>
</evidence>